<comment type="caution">
    <text evidence="7">The sequence shown here is derived from an EMBL/GenBank/DDBJ whole genome shotgun (WGS) entry which is preliminary data.</text>
</comment>
<dbReference type="Gene3D" id="3.90.550.10">
    <property type="entry name" value="Spore Coat Polysaccharide Biosynthesis Protein SpsA, Chain A"/>
    <property type="match status" value="1"/>
</dbReference>
<evidence type="ECO:0000313" key="8">
    <source>
        <dbReference type="Proteomes" id="UP001604277"/>
    </source>
</evidence>
<name>A0ABD1WSA7_9LAMI</name>
<protein>
    <recommendedName>
        <fullName evidence="6">Hexosyltransferase</fullName>
        <ecNumber evidence="6">2.4.1.-</ecNumber>
    </recommendedName>
</protein>
<gene>
    <name evidence="7" type="ORF">Fot_06153</name>
</gene>
<comment type="similarity">
    <text evidence="3 6">Belongs to the glycosyltransferase 8 family.</text>
</comment>
<comment type="subcellular location">
    <subcellularLocation>
        <location evidence="1">Membrane</location>
        <topology evidence="1">Single-pass type II membrane protein</topology>
    </subcellularLocation>
</comment>
<dbReference type="InterPro" id="IPR029044">
    <property type="entry name" value="Nucleotide-diphossugar_trans"/>
</dbReference>
<dbReference type="InterPro" id="IPR050748">
    <property type="entry name" value="Glycosyltrans_8_dom-fam"/>
</dbReference>
<keyword evidence="5" id="KW-0808">Transferase</keyword>
<keyword evidence="8" id="KW-1185">Reference proteome</keyword>
<reference evidence="8" key="1">
    <citation type="submission" date="2024-07" db="EMBL/GenBank/DDBJ databases">
        <title>Two chromosome-level genome assemblies of Korean endemic species Abeliophyllum distichum and Forsythia ovata (Oleaceae).</title>
        <authorList>
            <person name="Jang H."/>
        </authorList>
    </citation>
    <scope>NUCLEOTIDE SEQUENCE [LARGE SCALE GENOMIC DNA]</scope>
</reference>
<dbReference type="Pfam" id="PF01501">
    <property type="entry name" value="Glyco_transf_8"/>
    <property type="match status" value="1"/>
</dbReference>
<dbReference type="Proteomes" id="UP001604277">
    <property type="component" value="Unassembled WGS sequence"/>
</dbReference>
<evidence type="ECO:0000256" key="4">
    <source>
        <dbReference type="ARBA" id="ARBA00022676"/>
    </source>
</evidence>
<keyword evidence="4" id="KW-0328">Glycosyltransferase</keyword>
<dbReference type="PANTHER" id="PTHR13778:SF48">
    <property type="entry name" value="GALACTURONOSYLTRANSFERASE-LIKE 7-RELATED"/>
    <property type="match status" value="1"/>
</dbReference>
<proteinExistence type="inferred from homology"/>
<evidence type="ECO:0000313" key="7">
    <source>
        <dbReference type="EMBL" id="KAL2552534.1"/>
    </source>
</evidence>
<dbReference type="GO" id="GO:0016020">
    <property type="term" value="C:membrane"/>
    <property type="evidence" value="ECO:0007669"/>
    <property type="project" value="UniProtKB-SubCell"/>
</dbReference>
<evidence type="ECO:0000256" key="1">
    <source>
        <dbReference type="ARBA" id="ARBA00004606"/>
    </source>
</evidence>
<dbReference type="EC" id="2.4.1.-" evidence="6"/>
<dbReference type="SUPFAM" id="SSF53448">
    <property type="entry name" value="Nucleotide-diphospho-sugar transferases"/>
    <property type="match status" value="1"/>
</dbReference>
<evidence type="ECO:0000256" key="3">
    <source>
        <dbReference type="ARBA" id="ARBA00006351"/>
    </source>
</evidence>
<dbReference type="EMBL" id="JBFOLJ010000002">
    <property type="protein sequence ID" value="KAL2552534.1"/>
    <property type="molecule type" value="Genomic_DNA"/>
</dbReference>
<evidence type="ECO:0000256" key="2">
    <source>
        <dbReference type="ARBA" id="ARBA00004877"/>
    </source>
</evidence>
<evidence type="ECO:0000256" key="6">
    <source>
        <dbReference type="RuleBase" id="RU362027"/>
    </source>
</evidence>
<sequence>MIGTPEYYHTNFTKYFTEYFWTDRKFSNVFFDRNPCYFNTGVMVIDLSKWMRFGYSSHIDRWMDIQKSDIQKSSPSRIYELGLLSTVFELERRLETRTFRSGRRRHSSAAAEAVSRTHGELVKIFASRGIVSIWENGNHEMAKWVLHFCRSASVTYG</sequence>
<evidence type="ECO:0000256" key="5">
    <source>
        <dbReference type="ARBA" id="ARBA00022679"/>
    </source>
</evidence>
<dbReference type="GO" id="GO:0016757">
    <property type="term" value="F:glycosyltransferase activity"/>
    <property type="evidence" value="ECO:0007669"/>
    <property type="project" value="UniProtKB-KW"/>
</dbReference>
<comment type="pathway">
    <text evidence="2">Glycan metabolism; pectin biosynthesis.</text>
</comment>
<dbReference type="PANTHER" id="PTHR13778">
    <property type="entry name" value="GLYCOSYLTRANSFERASE 8 DOMAIN-CONTAINING PROTEIN"/>
    <property type="match status" value="1"/>
</dbReference>
<dbReference type="AlphaFoldDB" id="A0ABD1WSA7"/>
<organism evidence="7 8">
    <name type="scientific">Forsythia ovata</name>
    <dbReference type="NCBI Taxonomy" id="205694"/>
    <lineage>
        <taxon>Eukaryota</taxon>
        <taxon>Viridiplantae</taxon>
        <taxon>Streptophyta</taxon>
        <taxon>Embryophyta</taxon>
        <taxon>Tracheophyta</taxon>
        <taxon>Spermatophyta</taxon>
        <taxon>Magnoliopsida</taxon>
        <taxon>eudicotyledons</taxon>
        <taxon>Gunneridae</taxon>
        <taxon>Pentapetalae</taxon>
        <taxon>asterids</taxon>
        <taxon>lamiids</taxon>
        <taxon>Lamiales</taxon>
        <taxon>Oleaceae</taxon>
        <taxon>Forsythieae</taxon>
        <taxon>Forsythia</taxon>
    </lineage>
</organism>
<accession>A0ABD1WSA7</accession>
<dbReference type="InterPro" id="IPR002495">
    <property type="entry name" value="Glyco_trans_8"/>
</dbReference>